<dbReference type="AlphaFoldDB" id="A0A1U7N9E2"/>
<name>A0A1U7N9E2_9CYAN</name>
<evidence type="ECO:0000259" key="2">
    <source>
        <dbReference type="Pfam" id="PF08241"/>
    </source>
</evidence>
<keyword evidence="3" id="KW-0489">Methyltransferase</keyword>
<feature type="domain" description="Methyltransferase type 11" evidence="2">
    <location>
        <begin position="42"/>
        <end position="139"/>
    </location>
</feature>
<accession>A0A1U7N9E2</accession>
<dbReference type="RefSeq" id="WP_075904647.1">
    <property type="nucleotide sequence ID" value="NZ_MKZS01000001.1"/>
</dbReference>
<dbReference type="CDD" id="cd02440">
    <property type="entry name" value="AdoMet_MTases"/>
    <property type="match status" value="1"/>
</dbReference>
<dbReference type="InterPro" id="IPR029063">
    <property type="entry name" value="SAM-dependent_MTases_sf"/>
</dbReference>
<keyword evidence="1 3" id="KW-0808">Transferase</keyword>
<dbReference type="EMBL" id="MKZS01000001">
    <property type="protein sequence ID" value="OLT62534.1"/>
    <property type="molecule type" value="Genomic_DNA"/>
</dbReference>
<comment type="caution">
    <text evidence="3">The sequence shown here is derived from an EMBL/GenBank/DDBJ whole genome shotgun (WGS) entry which is preliminary data.</text>
</comment>
<dbReference type="InterPro" id="IPR013216">
    <property type="entry name" value="Methyltransf_11"/>
</dbReference>
<reference evidence="3 4" key="1">
    <citation type="submission" date="2016-10" db="EMBL/GenBank/DDBJ databases">
        <title>Comparative genomics uncovers the prolific and rare metabolic potential of the cyanobacterial genus Moorea.</title>
        <authorList>
            <person name="Leao T."/>
            <person name="Castelao G."/>
            <person name="Korobeynikov A."/>
            <person name="Monroe E.A."/>
            <person name="Podell S."/>
            <person name="Glukhov E."/>
            <person name="Allen E."/>
            <person name="Gerwick W.H."/>
            <person name="Gerwick L."/>
        </authorList>
    </citation>
    <scope>NUCLEOTIDE SEQUENCE [LARGE SCALE GENOMIC DNA]</scope>
    <source>
        <strain evidence="3 4">PNG5-198</strain>
    </source>
</reference>
<proteinExistence type="predicted"/>
<dbReference type="PANTHER" id="PTHR44068:SF11">
    <property type="entry name" value="GERANYL DIPHOSPHATE 2-C-METHYLTRANSFERASE"/>
    <property type="match status" value="1"/>
</dbReference>
<keyword evidence="4" id="KW-1185">Reference proteome</keyword>
<evidence type="ECO:0000313" key="3">
    <source>
        <dbReference type="EMBL" id="OLT62534.1"/>
    </source>
</evidence>
<dbReference type="InterPro" id="IPR050447">
    <property type="entry name" value="Erg6_SMT_methyltransf"/>
</dbReference>
<gene>
    <name evidence="3" type="ORF">BJP37_29410</name>
</gene>
<dbReference type="GO" id="GO:0008757">
    <property type="term" value="F:S-adenosylmethionine-dependent methyltransferase activity"/>
    <property type="evidence" value="ECO:0007669"/>
    <property type="project" value="InterPro"/>
</dbReference>
<evidence type="ECO:0000256" key="1">
    <source>
        <dbReference type="ARBA" id="ARBA00022679"/>
    </source>
</evidence>
<sequence length="270" mass="31200">MSKKYIHGYSHQEQQRLVKQAQYWRDKVLLRDLNLFPTENLLEIGCGTGAVLGIILDSFPDLRVAGIDLESTQIECAQHYLHTLGFENNIDLRVGDAIQLPWPDASFDHVYAIWFLEHVSNPKAILEEAYRVLKPGGRITLTETDYETHLIWPESPDYQYLLQSYREMFLYADGNPCIGRILGPLLNSVGFREVTNIPWAFYNFGNTEDQDLEKLVEYMHSCIQPTLMEMTRKLGKDYQRLEAGLEFFRNLTNQPECAVALTIYRASGKR</sequence>
<dbReference type="Gene3D" id="3.40.50.150">
    <property type="entry name" value="Vaccinia Virus protein VP39"/>
    <property type="match status" value="1"/>
</dbReference>
<organism evidence="3 4">
    <name type="scientific">Moorena bouillonii PNG</name>
    <dbReference type="NCBI Taxonomy" id="568701"/>
    <lineage>
        <taxon>Bacteria</taxon>
        <taxon>Bacillati</taxon>
        <taxon>Cyanobacteriota</taxon>
        <taxon>Cyanophyceae</taxon>
        <taxon>Coleofasciculales</taxon>
        <taxon>Coleofasciculaceae</taxon>
        <taxon>Moorena</taxon>
    </lineage>
</organism>
<dbReference type="Pfam" id="PF08241">
    <property type="entry name" value="Methyltransf_11"/>
    <property type="match status" value="1"/>
</dbReference>
<protein>
    <submittedName>
        <fullName evidence="3">Methyltransferase type 11</fullName>
    </submittedName>
</protein>
<dbReference type="SUPFAM" id="SSF53335">
    <property type="entry name" value="S-adenosyl-L-methionine-dependent methyltransferases"/>
    <property type="match status" value="1"/>
</dbReference>
<evidence type="ECO:0000313" key="4">
    <source>
        <dbReference type="Proteomes" id="UP000186657"/>
    </source>
</evidence>
<dbReference type="PANTHER" id="PTHR44068">
    <property type="entry name" value="ZGC:194242"/>
    <property type="match status" value="1"/>
</dbReference>
<dbReference type="Proteomes" id="UP000186657">
    <property type="component" value="Unassembled WGS sequence"/>
</dbReference>
<dbReference type="GO" id="GO:0032259">
    <property type="term" value="P:methylation"/>
    <property type="evidence" value="ECO:0007669"/>
    <property type="project" value="UniProtKB-KW"/>
</dbReference>